<evidence type="ECO:0000313" key="2">
    <source>
        <dbReference type="Proteomes" id="UP000002334"/>
    </source>
</evidence>
<evidence type="ECO:0000313" key="1">
    <source>
        <dbReference type="EMBL" id="ACQ68798.1"/>
    </source>
</evidence>
<sequence length="33" mass="3960">MIQIITKIQKNTHTPFFSEALSEENFDKTRIFM</sequence>
<dbReference type="KEGG" id="hde:HDEF_2257"/>
<protein>
    <submittedName>
        <fullName evidence="1">Uncharacterized protein</fullName>
    </submittedName>
</protein>
<gene>
    <name evidence="1" type="ordered locus">HDEF_2257</name>
</gene>
<dbReference type="STRING" id="572265.HDEF_2257"/>
<dbReference type="AlphaFoldDB" id="C4K8E3"/>
<organism evidence="1 2">
    <name type="scientific">Hamiltonella defensa subsp. Acyrthosiphon pisum (strain 5AT)</name>
    <dbReference type="NCBI Taxonomy" id="572265"/>
    <lineage>
        <taxon>Bacteria</taxon>
        <taxon>Pseudomonadati</taxon>
        <taxon>Pseudomonadota</taxon>
        <taxon>Gammaproteobacteria</taxon>
        <taxon>Enterobacterales</taxon>
        <taxon>Enterobacteriaceae</taxon>
        <taxon>aphid secondary symbionts</taxon>
        <taxon>Candidatus Williamhamiltonella</taxon>
    </lineage>
</organism>
<accession>C4K8E3</accession>
<dbReference type="Proteomes" id="UP000002334">
    <property type="component" value="Chromosome"/>
</dbReference>
<name>C4K8E3_HAMD5</name>
<proteinExistence type="predicted"/>
<reference evidence="1 2" key="1">
    <citation type="journal article" date="2009" name="Proc. Natl. Acad. Sci. U.S.A.">
        <title>Hamiltonella defensa, genome evolution of protective bacterial endosymbiont from pathogenic ancestors.</title>
        <authorList>
            <person name="Degnan P.H."/>
            <person name="Yu Y."/>
            <person name="Sisneros N."/>
            <person name="Wing R.A."/>
            <person name="Moran N.A."/>
        </authorList>
    </citation>
    <scope>NUCLEOTIDE SEQUENCE [LARGE SCALE GENOMIC DNA]</scope>
    <source>
        <strain evidence="2">5AT</strain>
    </source>
</reference>
<dbReference type="HOGENOM" id="CLU_3382202_0_0_6"/>
<keyword evidence="2" id="KW-1185">Reference proteome</keyword>
<dbReference type="EMBL" id="CP001277">
    <property type="protein sequence ID" value="ACQ68798.1"/>
    <property type="molecule type" value="Genomic_DNA"/>
</dbReference>